<feature type="region of interest" description="Disordered" evidence="1">
    <location>
        <begin position="471"/>
        <end position="500"/>
    </location>
</feature>
<feature type="region of interest" description="Disordered" evidence="1">
    <location>
        <begin position="1191"/>
        <end position="1260"/>
    </location>
</feature>
<feature type="compositionally biased region" description="Polar residues" evidence="1">
    <location>
        <begin position="490"/>
        <end position="500"/>
    </location>
</feature>
<evidence type="ECO:0000313" key="8">
    <source>
        <dbReference type="RefSeq" id="XP_055894165.1"/>
    </source>
</evidence>
<dbReference type="Proteomes" id="UP001165740">
    <property type="component" value="Chromosome 1"/>
</dbReference>
<dbReference type="Pfam" id="PF23154">
    <property type="entry name" value="KANSL3_1st"/>
    <property type="match status" value="1"/>
</dbReference>
<dbReference type="OrthoDB" id="6415022at2759"/>
<dbReference type="PANTHER" id="PTHR13136">
    <property type="entry name" value="TESTIS DEVELOPMENT PROTEIN PRTD"/>
    <property type="match status" value="1"/>
</dbReference>
<sequence length="1292" mass="137768">MNALDDGIPAPRCFTYSQRLSNELNVLNIDHCYAKPWSSHPEASNARPLHMLFMDKFPRPTIPEKHRATDVVNVEDVVDEPCHIIESSKTSMSDCEKLTSLLSLDGTDNKEDWEEHIASIRSSWTVLQNRNFAKVMRILQADRLARLSVIGIKNEPIQRKLQIDKAAKRVRSAFANIGWDMTIILWLHNLFLENLRGQLLTSYLEVLQTLKVKVPSLVERLIQGTNPNLASLSPETLSGVLKKQWDPVLSSINQQKLKKLPENPLLLVIPNAVSSSPNLLAIKRQKFWHSQLSATSKVLTLTPPSTGQSLPLVTCLENVIANVRAKILELKNQFPGRPLILIGWNIGALVAVNIASMEVVQGVVCLGFPTMGINGIRGEVDDSIFNCRAPTLFVVGQNASSCSVDVLEDIRERMRVETQLVLVGGADDHLRMSRAKKQSCSVTQTMVDRCIMDEVYQFLCHILSQSNSQSEVMDQTEVNKKQRKRKQKENTASSQTSGLDSKQIGVKPVKALKLAKAVGYSSQLVLTGKVAKRASPKKKVLPVSQECSTKHVVTPAPSSENVQSLSKVSEAEAIASAPELSNLLQNIKKFDPQKAGSNSSSFAPKPAALQVPATIPSTTALTLSKFLQSSGLLRAGTVVKSSTAQSKEIEKSSVLSADTDKQAEVQVKQPQILLRAGTSSSPFSIPLTLNMASKVLKATPMMKITGSNSNSAQIQQLLSTFTSSGSSILVSASSTTHHNSVLNTFLSSGSSTSVTHTPVSSVVDIGSDKVSNKETPASATTVPSTINVEPGHVPSVSSMMKKLLTPSSKISLISSIKQIPGALGKHMPSCSQPSIELLPPKSSVLLTSSGILKPQPVPSGPCTSTPSTATASLQLSPSTGLLSLKLSSSKDSDSKKEEVKQTQGNETMTVGTSVSTKVDPVAASLHSILSKMTSGSTSLITLSESKPTAPQPLVHFTTLNSNSSQGTTFSDSAARVVSLVVSTSTDSVNHVVSQAANNSTDSTTKIVSFSARKSTDSLPQAVSQTPSMLMNSLPQVVSQASSKPKDSLLQVVSQAPSKPTDSLPQVVSQASSKPNVSLPQVVSQAPNKSTDSVPHIVTQATSKPTGSLPQVVSQAPSNSTDIVPQAVSQASSKSTDSVPHIVTQATSKPTDSLPQVVSQAPSKSTDIVPQAVSQASSKLTDSMAQVVSQALSKSTDSVSHVVSQAPKKSTNKSSDGTHHVVTVSSSRSSDSLTSTVKSPSRLMAPSSSTPAPVHTKAPKTTIMSYTATPKTVLTNISSTRTRKIKTPKQYDL</sequence>
<dbReference type="InterPro" id="IPR026555">
    <property type="entry name" value="NSL3/Tex30"/>
</dbReference>
<evidence type="ECO:0000313" key="6">
    <source>
        <dbReference type="RefSeq" id="XP_055894147.1"/>
    </source>
</evidence>
<dbReference type="GO" id="GO:0044545">
    <property type="term" value="C:NSL complex"/>
    <property type="evidence" value="ECO:0007669"/>
    <property type="project" value="TreeGrafter"/>
</dbReference>
<feature type="compositionally biased region" description="Polar residues" evidence="1">
    <location>
        <begin position="1191"/>
        <end position="1212"/>
    </location>
</feature>
<dbReference type="RefSeq" id="XP_013091229.2">
    <property type="nucleotide sequence ID" value="XM_013235775.2"/>
</dbReference>
<protein>
    <submittedName>
        <fullName evidence="4 5">KAT8 regulatory NSL complex subunit 3-like</fullName>
    </submittedName>
</protein>
<feature type="compositionally biased region" description="Low complexity" evidence="1">
    <location>
        <begin position="860"/>
        <end position="872"/>
    </location>
</feature>
<feature type="region of interest" description="Disordered" evidence="1">
    <location>
        <begin position="1144"/>
        <end position="1169"/>
    </location>
</feature>
<proteinExistence type="predicted"/>
<dbReference type="GO" id="GO:0045944">
    <property type="term" value="P:positive regulation of transcription by RNA polymerase II"/>
    <property type="evidence" value="ECO:0007669"/>
    <property type="project" value="TreeGrafter"/>
</dbReference>
<dbReference type="RefSeq" id="XP_013091228.2">
    <property type="nucleotide sequence ID" value="XM_013235774.2"/>
</dbReference>
<evidence type="ECO:0000313" key="5">
    <source>
        <dbReference type="RefSeq" id="XP_013091229.2"/>
    </source>
</evidence>
<feature type="compositionally biased region" description="Polar residues" evidence="1">
    <location>
        <begin position="1050"/>
        <end position="1093"/>
    </location>
</feature>
<evidence type="ECO:0000256" key="1">
    <source>
        <dbReference type="SAM" id="MobiDB-lite"/>
    </source>
</evidence>
<dbReference type="Gene3D" id="3.40.50.1820">
    <property type="entry name" value="alpha/beta hydrolase"/>
    <property type="match status" value="1"/>
</dbReference>
<dbReference type="RefSeq" id="XP_055894147.1">
    <property type="nucleotide sequence ID" value="XM_056038172.1"/>
</dbReference>
<dbReference type="InterPro" id="IPR056519">
    <property type="entry name" value="KANSL3_1st"/>
</dbReference>
<evidence type="ECO:0000313" key="4">
    <source>
        <dbReference type="RefSeq" id="XP_013091228.2"/>
    </source>
</evidence>
<accession>A0A9W3B401</accession>
<dbReference type="InterPro" id="IPR029058">
    <property type="entry name" value="AB_hydrolase_fold"/>
</dbReference>
<feature type="domain" description="KANSL3 helical" evidence="2">
    <location>
        <begin position="91"/>
        <end position="227"/>
    </location>
</feature>
<gene>
    <name evidence="4 5 6 7 8" type="primary">LOC106074891</name>
</gene>
<feature type="compositionally biased region" description="Basic and acidic residues" evidence="1">
    <location>
        <begin position="888"/>
        <end position="900"/>
    </location>
</feature>
<dbReference type="RefSeq" id="XP_055894165.1">
    <property type="nucleotide sequence ID" value="XM_056038190.1"/>
</dbReference>
<dbReference type="OMA" id="NECERHA"/>
<keyword evidence="3" id="KW-1185">Reference proteome</keyword>
<name>A0A9W3B401_BIOGL</name>
<feature type="region of interest" description="Disordered" evidence="1">
    <location>
        <begin position="884"/>
        <end position="909"/>
    </location>
</feature>
<dbReference type="PANTHER" id="PTHR13136:SF16">
    <property type="entry name" value="KAT8 REGULATORY NSL COMPLEX SUBUNIT 3"/>
    <property type="match status" value="1"/>
</dbReference>
<dbReference type="SUPFAM" id="SSF53474">
    <property type="entry name" value="alpha/beta-Hydrolases"/>
    <property type="match status" value="1"/>
</dbReference>
<feature type="compositionally biased region" description="Low complexity" evidence="1">
    <location>
        <begin position="1219"/>
        <end position="1240"/>
    </location>
</feature>
<evidence type="ECO:0000313" key="7">
    <source>
        <dbReference type="RefSeq" id="XP_055894156.1"/>
    </source>
</evidence>
<evidence type="ECO:0000259" key="2">
    <source>
        <dbReference type="Pfam" id="PF23154"/>
    </source>
</evidence>
<organism evidence="3 7">
    <name type="scientific">Biomphalaria glabrata</name>
    <name type="common">Bloodfluke planorb</name>
    <name type="synonym">Freshwater snail</name>
    <dbReference type="NCBI Taxonomy" id="6526"/>
    <lineage>
        <taxon>Eukaryota</taxon>
        <taxon>Metazoa</taxon>
        <taxon>Spiralia</taxon>
        <taxon>Lophotrochozoa</taxon>
        <taxon>Mollusca</taxon>
        <taxon>Gastropoda</taxon>
        <taxon>Heterobranchia</taxon>
        <taxon>Euthyneura</taxon>
        <taxon>Panpulmonata</taxon>
        <taxon>Hygrophila</taxon>
        <taxon>Lymnaeoidea</taxon>
        <taxon>Planorbidae</taxon>
        <taxon>Biomphalaria</taxon>
    </lineage>
</organism>
<reference evidence="4 5" key="1">
    <citation type="submission" date="2025-04" db="UniProtKB">
        <authorList>
            <consortium name="RefSeq"/>
        </authorList>
    </citation>
    <scope>IDENTIFICATION</scope>
</reference>
<evidence type="ECO:0000313" key="3">
    <source>
        <dbReference type="Proteomes" id="UP001165740"/>
    </source>
</evidence>
<feature type="region of interest" description="Disordered" evidence="1">
    <location>
        <begin position="850"/>
        <end position="872"/>
    </location>
</feature>
<feature type="region of interest" description="Disordered" evidence="1">
    <location>
        <begin position="1037"/>
        <end position="1093"/>
    </location>
</feature>
<dbReference type="GeneID" id="106074891"/>
<dbReference type="KEGG" id="bgt:106074891"/>
<dbReference type="RefSeq" id="XP_055894156.1">
    <property type="nucleotide sequence ID" value="XM_056038181.1"/>
</dbReference>